<dbReference type="InterPro" id="IPR007306">
    <property type="entry name" value="Rit1"/>
</dbReference>
<keyword evidence="5" id="KW-1185">Reference proteome</keyword>
<feature type="domain" description="Rit1 DUSP-like" evidence="2">
    <location>
        <begin position="366"/>
        <end position="495"/>
    </location>
</feature>
<accession>A0ABR3VBV6</accession>
<comment type="caution">
    <text evidence="4">The sequence shown here is derived from an EMBL/GenBank/DDBJ whole genome shotgun (WGS) entry which is preliminary data.</text>
</comment>
<reference evidence="4 5" key="1">
    <citation type="journal article" date="2024" name="Commun. Biol.">
        <title>Comparative genomic analysis of thermophilic fungi reveals convergent evolutionary adaptations and gene losses.</title>
        <authorList>
            <person name="Steindorff A.S."/>
            <person name="Aguilar-Pontes M.V."/>
            <person name="Robinson A.J."/>
            <person name="Andreopoulos B."/>
            <person name="LaButti K."/>
            <person name="Kuo A."/>
            <person name="Mondo S."/>
            <person name="Riley R."/>
            <person name="Otillar R."/>
            <person name="Haridas S."/>
            <person name="Lipzen A."/>
            <person name="Grimwood J."/>
            <person name="Schmutz J."/>
            <person name="Clum A."/>
            <person name="Reid I.D."/>
            <person name="Moisan M.C."/>
            <person name="Butler G."/>
            <person name="Nguyen T.T.M."/>
            <person name="Dewar K."/>
            <person name="Conant G."/>
            <person name="Drula E."/>
            <person name="Henrissat B."/>
            <person name="Hansel C."/>
            <person name="Singer S."/>
            <person name="Hutchinson M.I."/>
            <person name="de Vries R.P."/>
            <person name="Natvig D.O."/>
            <person name="Powell A.J."/>
            <person name="Tsang A."/>
            <person name="Grigoriev I.V."/>
        </authorList>
    </citation>
    <scope>NUCLEOTIDE SEQUENCE [LARGE SCALE GENOMIC DNA]</scope>
    <source>
        <strain evidence="4 5">CBS 620.91</strain>
    </source>
</reference>
<gene>
    <name evidence="4" type="ORF">VTJ49DRAFT_1786</name>
</gene>
<dbReference type="PANTHER" id="PTHR31811:SF0">
    <property type="entry name" value="TRNA A64-2'-O-RIBOSYLPHOSPHATE TRANSFERASE"/>
    <property type="match status" value="1"/>
</dbReference>
<organism evidence="4 5">
    <name type="scientific">Humicola insolens</name>
    <name type="common">Soft-rot fungus</name>
    <dbReference type="NCBI Taxonomy" id="85995"/>
    <lineage>
        <taxon>Eukaryota</taxon>
        <taxon>Fungi</taxon>
        <taxon>Dikarya</taxon>
        <taxon>Ascomycota</taxon>
        <taxon>Pezizomycotina</taxon>
        <taxon>Sordariomycetes</taxon>
        <taxon>Sordariomycetidae</taxon>
        <taxon>Sordariales</taxon>
        <taxon>Chaetomiaceae</taxon>
        <taxon>Mycothermus</taxon>
    </lineage>
</organism>
<proteinExistence type="predicted"/>
<protein>
    <recommendedName>
        <fullName evidence="6">Initiator tRNA phosphoribosyl transferase</fullName>
    </recommendedName>
</protein>
<dbReference type="InterPro" id="IPR033421">
    <property type="entry name" value="Rit1_DUSP-like"/>
</dbReference>
<evidence type="ECO:0000313" key="5">
    <source>
        <dbReference type="Proteomes" id="UP001583172"/>
    </source>
</evidence>
<dbReference type="Pfam" id="PF17184">
    <property type="entry name" value="Rit1_C"/>
    <property type="match status" value="1"/>
</dbReference>
<evidence type="ECO:0000259" key="3">
    <source>
        <dbReference type="Pfam" id="PF17184"/>
    </source>
</evidence>
<dbReference type="PIRSF" id="PIRSF007747">
    <property type="entry name" value="Ribosyl_Ptfrase"/>
    <property type="match status" value="1"/>
</dbReference>
<evidence type="ECO:0000256" key="1">
    <source>
        <dbReference type="SAM" id="MobiDB-lite"/>
    </source>
</evidence>
<dbReference type="PANTHER" id="PTHR31811">
    <property type="entry name" value="TRNA A64-2'-O-RIBOSYLPHOSPHATE TRANSFERASE"/>
    <property type="match status" value="1"/>
</dbReference>
<feature type="region of interest" description="Disordered" evidence="1">
    <location>
        <begin position="291"/>
        <end position="311"/>
    </location>
</feature>
<name>A0ABR3VBV6_HUMIN</name>
<dbReference type="Pfam" id="PF04179">
    <property type="entry name" value="Init_tRNA_PT"/>
    <property type="match status" value="1"/>
</dbReference>
<sequence length="500" mass="54950">MPPPTLDQLLFPSQSNDFGGGAQKLSHLLGDLRRADLSIPNRLRSVCEDAAFVADVADALPGLPLIANERCGSWYVDPARKKGSAYFKSTDGHTGQWKFSLRRLNLHLLGLVGEFGGCIIVDSTRRGKRMPDALSKTIPTWCAVLNRFLFPSLPSSAHALHTPPDTVSASESAQMAALLPSFVESFLSLRPDDLVRSACNGTPLPTKPLRPVWITQDDREHLDGCGTTSDGGSEYEGYGYSYVQGAGDDTENWAHELTPGLFWRWRRELLDAAAVGEGEVEGLIRELVAREKAEKEEPAGGDGEPQSGDGRRAWERVREVVPGKRVYVGDLAALGGAATWEREGVCVVVLREKVTPSEAWVKGSRRVEVGLGKSKAASRALRDALPVVCEFVLRYLRERWQQQQQELEEVTEGKSGRRGQPAVVILCESGRDLSIGVALAVYCWCFDDAGNLRRKEDGEVSFNKTSIRVRLGHIMTALPDVNPGRATLQSVNSFLMDWRK</sequence>
<evidence type="ECO:0000313" key="4">
    <source>
        <dbReference type="EMBL" id="KAL1839197.1"/>
    </source>
</evidence>
<evidence type="ECO:0000259" key="2">
    <source>
        <dbReference type="Pfam" id="PF04179"/>
    </source>
</evidence>
<feature type="domain" description="Rit1 N-terminal" evidence="3">
    <location>
        <begin position="32"/>
        <end position="288"/>
    </location>
</feature>
<dbReference type="InterPro" id="IPR033449">
    <property type="entry name" value="Rit1_N"/>
</dbReference>
<evidence type="ECO:0008006" key="6">
    <source>
        <dbReference type="Google" id="ProtNLM"/>
    </source>
</evidence>
<dbReference type="Proteomes" id="UP001583172">
    <property type="component" value="Unassembled WGS sequence"/>
</dbReference>
<dbReference type="EMBL" id="JAZGSY010000170">
    <property type="protein sequence ID" value="KAL1839197.1"/>
    <property type="molecule type" value="Genomic_DNA"/>
</dbReference>